<evidence type="ECO:0000313" key="4">
    <source>
        <dbReference type="Proteomes" id="UP001199750"/>
    </source>
</evidence>
<dbReference type="AlphaFoldDB" id="A0AAW5C7F5"/>
<evidence type="ECO:0000256" key="1">
    <source>
        <dbReference type="ARBA" id="ARBA00023267"/>
    </source>
</evidence>
<name>A0AAW5C7F5_9BACT</name>
<organism evidence="3 4">
    <name type="scientific">Odoribacter splanchnicus</name>
    <dbReference type="NCBI Taxonomy" id="28118"/>
    <lineage>
        <taxon>Bacteria</taxon>
        <taxon>Pseudomonadati</taxon>
        <taxon>Bacteroidota</taxon>
        <taxon>Bacteroidia</taxon>
        <taxon>Bacteroidales</taxon>
        <taxon>Odoribacteraceae</taxon>
        <taxon>Odoribacter</taxon>
    </lineage>
</organism>
<dbReference type="PANTHER" id="PTHR45266:SF3">
    <property type="entry name" value="OXALOACETATE DECARBOXYLASE ALPHA CHAIN"/>
    <property type="match status" value="1"/>
</dbReference>
<protein>
    <submittedName>
        <fullName evidence="3">Acetyl-CoA carboxylase biotin carboxyl carrier protein subunit</fullName>
    </submittedName>
</protein>
<dbReference type="PROSITE" id="PS00188">
    <property type="entry name" value="BIOTIN"/>
    <property type="match status" value="1"/>
</dbReference>
<dbReference type="Proteomes" id="UP001199750">
    <property type="component" value="Unassembled WGS sequence"/>
</dbReference>
<evidence type="ECO:0000313" key="3">
    <source>
        <dbReference type="EMBL" id="MCG4959990.1"/>
    </source>
</evidence>
<dbReference type="InterPro" id="IPR050709">
    <property type="entry name" value="Biotin_Carboxyl_Carrier/Decarb"/>
</dbReference>
<dbReference type="FunFam" id="2.40.50.100:FF:000003">
    <property type="entry name" value="Acetyl-CoA carboxylase biotin carboxyl carrier protein"/>
    <property type="match status" value="1"/>
</dbReference>
<dbReference type="SUPFAM" id="SSF51230">
    <property type="entry name" value="Single hybrid motif"/>
    <property type="match status" value="1"/>
</dbReference>
<keyword evidence="1" id="KW-0092">Biotin</keyword>
<dbReference type="CDD" id="cd06850">
    <property type="entry name" value="biotinyl_domain"/>
    <property type="match status" value="1"/>
</dbReference>
<dbReference type="RefSeq" id="WP_046404035.1">
    <property type="nucleotide sequence ID" value="NZ_JADMZE010000004.1"/>
</dbReference>
<accession>A0AAW5C7F5</accession>
<sequence length="108" mass="12383">MTVKYEKFLLNGVEYKTQLTQKWVNRKKWEEPNPYLLTSHIPGTIMQIEVKEGQEVQEGDVLLILQAMKMNNKLAAPFSGKIKKIYVNSGAKIPKGTLMIEMEENEAV</sequence>
<dbReference type="InterPro" id="IPR001882">
    <property type="entry name" value="Biotin_BS"/>
</dbReference>
<dbReference type="PROSITE" id="PS50968">
    <property type="entry name" value="BIOTINYL_LIPOYL"/>
    <property type="match status" value="1"/>
</dbReference>
<dbReference type="InterPro" id="IPR000089">
    <property type="entry name" value="Biotin_lipoyl"/>
</dbReference>
<reference evidence="3" key="1">
    <citation type="submission" date="2022-01" db="EMBL/GenBank/DDBJ databases">
        <title>Collection of gut derived symbiotic bacterial strains cultured from healthy donors.</title>
        <authorList>
            <person name="Lin H."/>
            <person name="Kohout C."/>
            <person name="Waligurski E."/>
            <person name="Pamer E.G."/>
        </authorList>
    </citation>
    <scope>NUCLEOTIDE SEQUENCE</scope>
    <source>
        <strain evidence="3">DFI.1.149</strain>
    </source>
</reference>
<feature type="domain" description="Lipoyl-binding" evidence="2">
    <location>
        <begin position="28"/>
        <end position="103"/>
    </location>
</feature>
<dbReference type="PANTHER" id="PTHR45266">
    <property type="entry name" value="OXALOACETATE DECARBOXYLASE ALPHA CHAIN"/>
    <property type="match status" value="1"/>
</dbReference>
<dbReference type="Gene3D" id="2.40.50.100">
    <property type="match status" value="1"/>
</dbReference>
<dbReference type="InterPro" id="IPR011053">
    <property type="entry name" value="Single_hybrid_motif"/>
</dbReference>
<proteinExistence type="predicted"/>
<evidence type="ECO:0000259" key="2">
    <source>
        <dbReference type="PROSITE" id="PS50968"/>
    </source>
</evidence>
<comment type="caution">
    <text evidence="3">The sequence shown here is derived from an EMBL/GenBank/DDBJ whole genome shotgun (WGS) entry which is preliminary data.</text>
</comment>
<gene>
    <name evidence="3" type="ORF">L0P03_09030</name>
</gene>
<dbReference type="Pfam" id="PF00364">
    <property type="entry name" value="Biotin_lipoyl"/>
    <property type="match status" value="1"/>
</dbReference>
<dbReference type="EMBL" id="JAKNDN010000015">
    <property type="protein sequence ID" value="MCG4959990.1"/>
    <property type="molecule type" value="Genomic_DNA"/>
</dbReference>